<keyword evidence="7" id="KW-0539">Nucleus</keyword>
<feature type="region of interest" description="Disordered" evidence="9">
    <location>
        <begin position="554"/>
        <end position="618"/>
    </location>
</feature>
<dbReference type="GO" id="GO:0006406">
    <property type="term" value="P:mRNA export from nucleus"/>
    <property type="evidence" value="ECO:0007669"/>
    <property type="project" value="TreeGrafter"/>
</dbReference>
<organism evidence="10 11">
    <name type="scientific">Tilletia horrida</name>
    <dbReference type="NCBI Taxonomy" id="155126"/>
    <lineage>
        <taxon>Eukaryota</taxon>
        <taxon>Fungi</taxon>
        <taxon>Dikarya</taxon>
        <taxon>Basidiomycota</taxon>
        <taxon>Ustilaginomycotina</taxon>
        <taxon>Exobasidiomycetes</taxon>
        <taxon>Tilletiales</taxon>
        <taxon>Tilletiaceae</taxon>
        <taxon>Tilletia</taxon>
    </lineage>
</organism>
<feature type="region of interest" description="Disordered" evidence="9">
    <location>
        <begin position="797"/>
        <end position="837"/>
    </location>
</feature>
<feature type="region of interest" description="Disordered" evidence="9">
    <location>
        <begin position="406"/>
        <end position="426"/>
    </location>
</feature>
<dbReference type="InterPro" id="IPR037700">
    <property type="entry name" value="NUP88/NUP82"/>
</dbReference>
<protein>
    <submittedName>
        <fullName evidence="10">Uncharacterized protein</fullName>
    </submittedName>
</protein>
<gene>
    <name evidence="10" type="ORF">OC846_003818</name>
</gene>
<evidence type="ECO:0000256" key="8">
    <source>
        <dbReference type="SAM" id="Coils"/>
    </source>
</evidence>
<keyword evidence="11" id="KW-1185">Reference proteome</keyword>
<name>A0AAN6JRN7_9BASI</name>
<dbReference type="PANTHER" id="PTHR13257">
    <property type="entry name" value="NUCLEOPORIN NUP84-RELATED"/>
    <property type="match status" value="1"/>
</dbReference>
<keyword evidence="5" id="KW-0811">Translocation</keyword>
<evidence type="ECO:0000313" key="11">
    <source>
        <dbReference type="Proteomes" id="UP001176517"/>
    </source>
</evidence>
<keyword evidence="2" id="KW-0813">Transport</keyword>
<dbReference type="AlphaFoldDB" id="A0AAN6JRN7"/>
<evidence type="ECO:0000256" key="2">
    <source>
        <dbReference type="ARBA" id="ARBA00022448"/>
    </source>
</evidence>
<dbReference type="GO" id="GO:0000055">
    <property type="term" value="P:ribosomal large subunit export from nucleus"/>
    <property type="evidence" value="ECO:0007669"/>
    <property type="project" value="InterPro"/>
</dbReference>
<dbReference type="GO" id="GO:0000056">
    <property type="term" value="P:ribosomal small subunit export from nucleus"/>
    <property type="evidence" value="ECO:0007669"/>
    <property type="project" value="InterPro"/>
</dbReference>
<evidence type="ECO:0000256" key="3">
    <source>
        <dbReference type="ARBA" id="ARBA00022816"/>
    </source>
</evidence>
<dbReference type="Proteomes" id="UP001176517">
    <property type="component" value="Unassembled WGS sequence"/>
</dbReference>
<comment type="subcellular location">
    <subcellularLocation>
        <location evidence="1">Nucleus</location>
        <location evidence="1">Nuclear pore complex</location>
    </subcellularLocation>
</comment>
<evidence type="ECO:0000256" key="6">
    <source>
        <dbReference type="ARBA" id="ARBA00023132"/>
    </source>
</evidence>
<keyword evidence="3" id="KW-0509">mRNA transport</keyword>
<feature type="region of interest" description="Disordered" evidence="9">
    <location>
        <begin position="238"/>
        <end position="273"/>
    </location>
</feature>
<reference evidence="10" key="1">
    <citation type="journal article" date="2023" name="PhytoFront">
        <title>Draft Genome Resources of Seven Strains of Tilletia horrida, Causal Agent of Kernel Smut of Rice.</title>
        <authorList>
            <person name="Khanal S."/>
            <person name="Antony Babu S."/>
            <person name="Zhou X.G."/>
        </authorList>
    </citation>
    <scope>NUCLEOTIDE SEQUENCE</scope>
    <source>
        <strain evidence="10">TX6</strain>
    </source>
</reference>
<evidence type="ECO:0000313" key="10">
    <source>
        <dbReference type="EMBL" id="KAK0550061.1"/>
    </source>
</evidence>
<keyword evidence="4" id="KW-0653">Protein transport</keyword>
<dbReference type="EMBL" id="JAPDMZ010000100">
    <property type="protein sequence ID" value="KAK0550061.1"/>
    <property type="molecule type" value="Genomic_DNA"/>
</dbReference>
<keyword evidence="6" id="KW-0906">Nuclear pore complex</keyword>
<dbReference type="GO" id="GO:0005643">
    <property type="term" value="C:nuclear pore"/>
    <property type="evidence" value="ECO:0007669"/>
    <property type="project" value="UniProtKB-SubCell"/>
</dbReference>
<evidence type="ECO:0000256" key="1">
    <source>
        <dbReference type="ARBA" id="ARBA00004567"/>
    </source>
</evidence>
<evidence type="ECO:0000256" key="9">
    <source>
        <dbReference type="SAM" id="MobiDB-lite"/>
    </source>
</evidence>
<keyword evidence="8" id="KW-0175">Coiled coil</keyword>
<feature type="coiled-coil region" evidence="8">
    <location>
        <begin position="902"/>
        <end position="929"/>
    </location>
</feature>
<proteinExistence type="predicted"/>
<sequence>MSYLLSPSSERMPAESSWLEALQEHPIFDPSNLESAAASSSTSSPALFTTKHDAVNPQVVCVRHTDLIVAVGRQLRIAQLLDIKRSSGSSTLGTPQKAKAEPPALPTYKTLDTPQIDFDIIGIAVNPNGKLLVAYGTHRLAVVILPRIARGKISSARLPAKVVQVGQYYHNEHNGPCARVAKIVWHPLGQGSTSLLVATRDGILREYELGGDAEEPVQVISLLPAHLQRRTAAQLSSFIGASGKPKSSRRRDQAPRTSFGFGTPTKERDEHGTETVDTELASFCMGWDQHPQSPSSLDTAARLDSDTLSQDDWAPFTLYALLRNGDVYATCPFLPAKLAITAAGLERLSAYVSACSGAQQLESDGVDGGEDEDLLQHEMEQTRITVRFTNLLSKQASRAVDAARRNLARGTNTNGKRAEPAAYESAPTAARGSSKIADAAALEVNSDELLVDLTNPWLHNYPSLPPTRATHPRLVPQGPFLLIPAPVELSDERESQASDICLTRIVVAGVNDKPHRLLGSAVEKAELSVLSIVGNDGRVDVCVITEPIGPRWDATAESSQSHASRRGSSVRTGRYALSDSEDEDVTSAGQSFSTREGRSIAYTPGQGDISGTWPSTNGDDTRLLPSVIVYETVDLGLGDPEAAERGAGQANVLPTFILDPMYRDKIYVYHAEGLHCLSFSSWVWKLLHIIGAAGEDPPASSHFSDPASALPGRVAEELKYFLADKISSRTAHLVKTVAMPSPEAPSTYTINGVADSQESRASIPVVGYSLILDAYLGYSGLAVTLDGQGVALELTLSSITPGGPASNDGRMTKRSKSSRSGPEDEQPPYVSLLQPDGPFVPPDLLNTPAGMPVQPRLVLAAAGQKLGASSGPGSALLQEALKAAGASLSPTAPLQTITPVTLRFLTKAFQALQAEIRDVKRAANRSQARLDLQYRELTRLLDGLSAARNRYEKIAPTSPSGDGPTPAAGVRARMDRAVARQKELMQRLDKVLQRLVDGHAGPRLSEQEEEWFAELRDMAGEIGVDPDQIAKDAAAASKGALVRGPLAGLRADIDKLQHQLELIKPALQEISRAEAEARLSKASQTQPRYGKSQLRALEEALSTESDLVQRVKSRITEMHFGLGKAVEAA</sequence>
<evidence type="ECO:0000256" key="7">
    <source>
        <dbReference type="ARBA" id="ARBA00023242"/>
    </source>
</evidence>
<comment type="caution">
    <text evidence="10">The sequence shown here is derived from an EMBL/GenBank/DDBJ whole genome shotgun (WGS) entry which is preliminary data.</text>
</comment>
<dbReference type="PANTHER" id="PTHR13257:SF0">
    <property type="entry name" value="NUCLEAR PORE COMPLEX PROTEIN NUP88"/>
    <property type="match status" value="1"/>
</dbReference>
<evidence type="ECO:0000256" key="5">
    <source>
        <dbReference type="ARBA" id="ARBA00023010"/>
    </source>
</evidence>
<accession>A0AAN6JRN7</accession>
<evidence type="ECO:0000256" key="4">
    <source>
        <dbReference type="ARBA" id="ARBA00022927"/>
    </source>
</evidence>
<dbReference type="GO" id="GO:0017056">
    <property type="term" value="F:structural constituent of nuclear pore"/>
    <property type="evidence" value="ECO:0007669"/>
    <property type="project" value="InterPro"/>
</dbReference>
<feature type="compositionally biased region" description="Low complexity" evidence="9">
    <location>
        <begin position="558"/>
        <end position="569"/>
    </location>
</feature>
<dbReference type="GO" id="GO:0006606">
    <property type="term" value="P:protein import into nucleus"/>
    <property type="evidence" value="ECO:0007669"/>
    <property type="project" value="TreeGrafter"/>
</dbReference>